<accession>A0AAE1DFN7</accession>
<dbReference type="EMBL" id="JAWDGP010003996">
    <property type="protein sequence ID" value="KAK3768944.1"/>
    <property type="molecule type" value="Genomic_DNA"/>
</dbReference>
<gene>
    <name evidence="1" type="ORF">RRG08_060380</name>
</gene>
<proteinExistence type="predicted"/>
<dbReference type="Proteomes" id="UP001283361">
    <property type="component" value="Unassembled WGS sequence"/>
</dbReference>
<evidence type="ECO:0000313" key="1">
    <source>
        <dbReference type="EMBL" id="KAK3768944.1"/>
    </source>
</evidence>
<sequence length="104" mass="11584">MLDIGSQVSTVSEEFYYRHLQALCKIEEGPTLFRMSVANGTDIPYSGFNVADIKVQNQTVVRDILFVAKKIPIGSRPILIGMNVIQHLPMFKNFLGSSHEESVG</sequence>
<name>A0AAE1DFN7_9GAST</name>
<keyword evidence="2" id="KW-1185">Reference proteome</keyword>
<protein>
    <submittedName>
        <fullName evidence="1">Uncharacterized protein</fullName>
    </submittedName>
</protein>
<comment type="caution">
    <text evidence="1">The sequence shown here is derived from an EMBL/GenBank/DDBJ whole genome shotgun (WGS) entry which is preliminary data.</text>
</comment>
<reference evidence="1" key="1">
    <citation type="journal article" date="2023" name="G3 (Bethesda)">
        <title>A reference genome for the long-term kleptoplast-retaining sea slug Elysia crispata morphotype clarki.</title>
        <authorList>
            <person name="Eastman K.E."/>
            <person name="Pendleton A.L."/>
            <person name="Shaikh M.A."/>
            <person name="Suttiyut T."/>
            <person name="Ogas R."/>
            <person name="Tomko P."/>
            <person name="Gavelis G."/>
            <person name="Widhalm J.R."/>
            <person name="Wisecaver J.H."/>
        </authorList>
    </citation>
    <scope>NUCLEOTIDE SEQUENCE</scope>
    <source>
        <strain evidence="1">ECLA1</strain>
    </source>
</reference>
<evidence type="ECO:0000313" key="2">
    <source>
        <dbReference type="Proteomes" id="UP001283361"/>
    </source>
</evidence>
<dbReference type="AlphaFoldDB" id="A0AAE1DFN7"/>
<organism evidence="1 2">
    <name type="scientific">Elysia crispata</name>
    <name type="common">lettuce slug</name>
    <dbReference type="NCBI Taxonomy" id="231223"/>
    <lineage>
        <taxon>Eukaryota</taxon>
        <taxon>Metazoa</taxon>
        <taxon>Spiralia</taxon>
        <taxon>Lophotrochozoa</taxon>
        <taxon>Mollusca</taxon>
        <taxon>Gastropoda</taxon>
        <taxon>Heterobranchia</taxon>
        <taxon>Euthyneura</taxon>
        <taxon>Panpulmonata</taxon>
        <taxon>Sacoglossa</taxon>
        <taxon>Placobranchoidea</taxon>
        <taxon>Plakobranchidae</taxon>
        <taxon>Elysia</taxon>
    </lineage>
</organism>